<sequence>MAKATKGGYYAGPSPLSPVFRCSRMTSPPSLNPPVRVGRKPGIYMTWDECNAQVLKFAAAKYKKFPTLAEAQAFVEGADAQVRSAVANPASPPLDRVGMEHGKRKEVESDVPTAKRQKRGEADAAPKRAVDPVFGASSRGAGKGREVWCDGSSRGNGKKSATAGIGVFWSHEVGASNLSERLPGKLQTNNRAEMYASRHSAAVARILETDPHPELPLTICTDSEYTIGVFSKWLSSWLRRGWKTSQNKPVMNKDLILYVLSLLSLRTPSDAGPSAPAMANVTFRKVKAHVGIEGNEMADRLANNGALMPVAEDRDFEKLAKENENKLRERRGASISSIEDARWGVEVEEGDLLTQEDLTALEQKQDF</sequence>
<accession>A0A0D6EIA4</accession>
<dbReference type="Pfam" id="PF00075">
    <property type="entry name" value="RNase_H"/>
    <property type="match status" value="1"/>
</dbReference>
<dbReference type="Pfam" id="PF01693">
    <property type="entry name" value="Cauli_VI"/>
    <property type="match status" value="1"/>
</dbReference>
<dbReference type="InterPro" id="IPR009027">
    <property type="entry name" value="Ribosomal_bL9/RNase_H1_N"/>
</dbReference>
<organism evidence="12 13">
    <name type="scientific">Sporidiobolus salmonicolor</name>
    <name type="common">Yeast-like fungus</name>
    <name type="synonym">Sporobolomyces salmonicolor</name>
    <dbReference type="NCBI Taxonomy" id="5005"/>
    <lineage>
        <taxon>Eukaryota</taxon>
        <taxon>Fungi</taxon>
        <taxon>Dikarya</taxon>
        <taxon>Basidiomycota</taxon>
        <taxon>Pucciniomycotina</taxon>
        <taxon>Microbotryomycetes</taxon>
        <taxon>Sporidiobolales</taxon>
        <taxon>Sporidiobolaceae</taxon>
        <taxon>Sporobolomyces</taxon>
    </lineage>
</organism>
<dbReference type="InterPro" id="IPR011320">
    <property type="entry name" value="RNase_H1_N"/>
</dbReference>
<dbReference type="GO" id="GO:0003676">
    <property type="term" value="F:nucleic acid binding"/>
    <property type="evidence" value="ECO:0007669"/>
    <property type="project" value="InterPro"/>
</dbReference>
<evidence type="ECO:0000259" key="11">
    <source>
        <dbReference type="PROSITE" id="PS50879"/>
    </source>
</evidence>
<evidence type="ECO:0000256" key="10">
    <source>
        <dbReference type="SAM" id="MobiDB-lite"/>
    </source>
</evidence>
<evidence type="ECO:0000256" key="1">
    <source>
        <dbReference type="ARBA" id="ARBA00000077"/>
    </source>
</evidence>
<evidence type="ECO:0000313" key="13">
    <source>
        <dbReference type="Proteomes" id="UP000243876"/>
    </source>
</evidence>
<dbReference type="Proteomes" id="UP000243876">
    <property type="component" value="Unassembled WGS sequence"/>
</dbReference>
<comment type="cofactor">
    <cofactor evidence="2">
        <name>Mg(2+)</name>
        <dbReference type="ChEBI" id="CHEBI:18420"/>
    </cofactor>
</comment>
<feature type="compositionally biased region" description="Basic and acidic residues" evidence="10">
    <location>
        <begin position="97"/>
        <end position="108"/>
    </location>
</feature>
<dbReference type="GO" id="GO:0004523">
    <property type="term" value="F:RNA-DNA hybrid ribonuclease activity"/>
    <property type="evidence" value="ECO:0007669"/>
    <property type="project" value="UniProtKB-EC"/>
</dbReference>
<evidence type="ECO:0000256" key="8">
    <source>
        <dbReference type="ARBA" id="ARBA00022801"/>
    </source>
</evidence>
<dbReference type="GO" id="GO:0046872">
    <property type="term" value="F:metal ion binding"/>
    <property type="evidence" value="ECO:0007669"/>
    <property type="project" value="UniProtKB-KW"/>
</dbReference>
<evidence type="ECO:0000256" key="7">
    <source>
        <dbReference type="ARBA" id="ARBA00022759"/>
    </source>
</evidence>
<dbReference type="InterPro" id="IPR002156">
    <property type="entry name" value="RNaseH_domain"/>
</dbReference>
<dbReference type="Gene3D" id="3.40.970.10">
    <property type="entry name" value="Ribonuclease H1, N-terminal domain"/>
    <property type="match status" value="1"/>
</dbReference>
<evidence type="ECO:0000256" key="5">
    <source>
        <dbReference type="ARBA" id="ARBA00022722"/>
    </source>
</evidence>
<dbReference type="EC" id="3.1.26.4" evidence="4"/>
<evidence type="ECO:0000256" key="4">
    <source>
        <dbReference type="ARBA" id="ARBA00012180"/>
    </source>
</evidence>
<dbReference type="InterPro" id="IPR036397">
    <property type="entry name" value="RNaseH_sf"/>
</dbReference>
<feature type="domain" description="RNase H type-1" evidence="11">
    <location>
        <begin position="141"/>
        <end position="307"/>
    </location>
</feature>
<dbReference type="PANTHER" id="PTHR10642">
    <property type="entry name" value="RIBONUCLEASE H1"/>
    <property type="match status" value="1"/>
</dbReference>
<dbReference type="InterPro" id="IPR037056">
    <property type="entry name" value="RNase_H1_N_sf"/>
</dbReference>
<keyword evidence="6" id="KW-0479">Metal-binding</keyword>
<keyword evidence="5" id="KW-0540">Nuclease</keyword>
<feature type="region of interest" description="Disordered" evidence="10">
    <location>
        <begin position="88"/>
        <end position="126"/>
    </location>
</feature>
<dbReference type="CDD" id="cd09280">
    <property type="entry name" value="RNase_HI_eukaryote_like"/>
    <property type="match status" value="1"/>
</dbReference>
<dbReference type="Gene3D" id="3.30.420.10">
    <property type="entry name" value="Ribonuclease H-like superfamily/Ribonuclease H"/>
    <property type="match status" value="1"/>
</dbReference>
<dbReference type="SUPFAM" id="SSF55658">
    <property type="entry name" value="L9 N-domain-like"/>
    <property type="match status" value="1"/>
</dbReference>
<keyword evidence="9" id="KW-0460">Magnesium</keyword>
<keyword evidence="8" id="KW-0378">Hydrolase</keyword>
<proteinExistence type="inferred from homology"/>
<name>A0A0D6EIA4_SPOSA</name>
<dbReference type="GO" id="GO:0043137">
    <property type="term" value="P:DNA replication, removal of RNA primer"/>
    <property type="evidence" value="ECO:0007669"/>
    <property type="project" value="TreeGrafter"/>
</dbReference>
<dbReference type="SUPFAM" id="SSF53098">
    <property type="entry name" value="Ribonuclease H-like"/>
    <property type="match status" value="1"/>
</dbReference>
<gene>
    <name evidence="12" type="primary">SPOSA6832_01286</name>
</gene>
<dbReference type="InterPro" id="IPR012337">
    <property type="entry name" value="RNaseH-like_sf"/>
</dbReference>
<evidence type="ECO:0000313" key="12">
    <source>
        <dbReference type="EMBL" id="CEQ39747.1"/>
    </source>
</evidence>
<protein>
    <recommendedName>
        <fullName evidence="4">ribonuclease H</fullName>
        <ecNumber evidence="4">3.1.26.4</ecNumber>
    </recommendedName>
</protein>
<keyword evidence="7" id="KW-0255">Endonuclease</keyword>
<evidence type="ECO:0000256" key="3">
    <source>
        <dbReference type="ARBA" id="ARBA00005300"/>
    </source>
</evidence>
<dbReference type="PANTHER" id="PTHR10642:SF26">
    <property type="entry name" value="RIBONUCLEASE H1"/>
    <property type="match status" value="1"/>
</dbReference>
<dbReference type="FunFam" id="3.40.970.10:FF:000001">
    <property type="entry name" value="Ribonuclease H1"/>
    <property type="match status" value="1"/>
</dbReference>
<evidence type="ECO:0000256" key="9">
    <source>
        <dbReference type="ARBA" id="ARBA00022842"/>
    </source>
</evidence>
<dbReference type="AlphaFoldDB" id="A0A0D6EIA4"/>
<dbReference type="PROSITE" id="PS50879">
    <property type="entry name" value="RNASE_H_1"/>
    <property type="match status" value="1"/>
</dbReference>
<dbReference type="EMBL" id="CENE01000004">
    <property type="protein sequence ID" value="CEQ39747.1"/>
    <property type="molecule type" value="Genomic_DNA"/>
</dbReference>
<dbReference type="InterPro" id="IPR050092">
    <property type="entry name" value="RNase_H"/>
</dbReference>
<evidence type="ECO:0000256" key="2">
    <source>
        <dbReference type="ARBA" id="ARBA00001946"/>
    </source>
</evidence>
<comment type="similarity">
    <text evidence="3">Belongs to the RNase H family.</text>
</comment>
<comment type="catalytic activity">
    <reaction evidence="1">
        <text>Endonucleolytic cleavage to 5'-phosphomonoester.</text>
        <dbReference type="EC" id="3.1.26.4"/>
    </reaction>
</comment>
<keyword evidence="13" id="KW-1185">Reference proteome</keyword>
<reference evidence="13" key="1">
    <citation type="submission" date="2015-02" db="EMBL/GenBank/DDBJ databases">
        <authorList>
            <person name="Gon?alves P."/>
        </authorList>
    </citation>
    <scope>NUCLEOTIDE SEQUENCE [LARGE SCALE GENOMIC DNA]</scope>
</reference>
<dbReference type="OrthoDB" id="245563at2759"/>
<evidence type="ECO:0000256" key="6">
    <source>
        <dbReference type="ARBA" id="ARBA00022723"/>
    </source>
</evidence>